<organism evidence="3 4">
    <name type="scientific">Candidatus Obscuribacter phosphatis</name>
    <dbReference type="NCBI Taxonomy" id="1906157"/>
    <lineage>
        <taxon>Bacteria</taxon>
        <taxon>Bacillati</taxon>
        <taxon>Candidatus Melainabacteria</taxon>
        <taxon>Candidatus Obscuribacterales</taxon>
        <taxon>Candidatus Obscuribacteraceae</taxon>
        <taxon>Candidatus Obscuribacter</taxon>
    </lineage>
</organism>
<dbReference type="GO" id="GO:0003824">
    <property type="term" value="F:catalytic activity"/>
    <property type="evidence" value="ECO:0007669"/>
    <property type="project" value="InterPro"/>
</dbReference>
<keyword evidence="1" id="KW-0227">DNA damage</keyword>
<dbReference type="CDD" id="cd06445">
    <property type="entry name" value="ATase"/>
    <property type="match status" value="1"/>
</dbReference>
<proteinExistence type="predicted"/>
<dbReference type="InterPro" id="IPR036388">
    <property type="entry name" value="WH-like_DNA-bd_sf"/>
</dbReference>
<accession>A0A8J7PBT0</accession>
<dbReference type="InterPro" id="IPR036217">
    <property type="entry name" value="MethylDNA_cys_MeTrfase_DNAb"/>
</dbReference>
<reference evidence="3" key="1">
    <citation type="submission" date="2021-02" db="EMBL/GenBank/DDBJ databases">
        <title>Genome-Resolved Metagenomics of a Microbial Community Performing Photosynthetic Biological Nutrient Removal.</title>
        <authorList>
            <person name="Mcdaniel E.A."/>
        </authorList>
    </citation>
    <scope>NUCLEOTIDE SEQUENCE</scope>
    <source>
        <strain evidence="3">UWPOB_OBS1</strain>
    </source>
</reference>
<dbReference type="EMBL" id="JAFLCK010000024">
    <property type="protein sequence ID" value="MBN8661717.1"/>
    <property type="molecule type" value="Genomic_DNA"/>
</dbReference>
<protein>
    <submittedName>
        <fullName evidence="3">MGMT family protein</fullName>
    </submittedName>
</protein>
<name>A0A8J7PBT0_9BACT</name>
<dbReference type="Pfam" id="PF01035">
    <property type="entry name" value="DNA_binding_1"/>
    <property type="match status" value="1"/>
</dbReference>
<dbReference type="PANTHER" id="PTHR42942">
    <property type="entry name" value="6-O-METHYLGUANINE DNA METHYLTRANSFERASE"/>
    <property type="match status" value="1"/>
</dbReference>
<dbReference type="AlphaFoldDB" id="A0A8J7PBT0"/>
<evidence type="ECO:0000313" key="3">
    <source>
        <dbReference type="EMBL" id="MBN8661717.1"/>
    </source>
</evidence>
<gene>
    <name evidence="3" type="ORF">J0M35_15230</name>
</gene>
<evidence type="ECO:0000259" key="2">
    <source>
        <dbReference type="Pfam" id="PF01035"/>
    </source>
</evidence>
<dbReference type="InterPro" id="IPR014048">
    <property type="entry name" value="MethylDNA_cys_MeTrfase_DNA-bd"/>
</dbReference>
<comment type="caution">
    <text evidence="3">The sequence shown here is derived from an EMBL/GenBank/DDBJ whole genome shotgun (WGS) entry which is preliminary data.</text>
</comment>
<dbReference type="Proteomes" id="UP000664277">
    <property type="component" value="Unassembled WGS sequence"/>
</dbReference>
<dbReference type="Gene3D" id="1.10.10.10">
    <property type="entry name" value="Winged helix-like DNA-binding domain superfamily/Winged helix DNA-binding domain"/>
    <property type="match status" value="1"/>
</dbReference>
<dbReference type="PANTHER" id="PTHR42942:SF1">
    <property type="entry name" value="ALKYLTRANSFERASE-LIKE PROTEIN 1"/>
    <property type="match status" value="1"/>
</dbReference>
<sequence>MLEICRVLEMGRVNSMGKAVFAEVYEIVRLIPPGKVLTYGYISDMLDKRLSAQGVGWALNALSSSSSGQYNSSNVPWQRVVNVSGRFSTHKVRDGLDLSRLQRSLLVEEGVKFIIDPKDGQERIDMHECLWRPLS</sequence>
<feature type="domain" description="Methylated-DNA-[protein]-cysteine S-methyltransferase DNA binding" evidence="2">
    <location>
        <begin position="21"/>
        <end position="111"/>
    </location>
</feature>
<evidence type="ECO:0000256" key="1">
    <source>
        <dbReference type="ARBA" id="ARBA00022763"/>
    </source>
</evidence>
<dbReference type="SUPFAM" id="SSF46767">
    <property type="entry name" value="Methylated DNA-protein cysteine methyltransferase, C-terminal domain"/>
    <property type="match status" value="1"/>
</dbReference>
<evidence type="ECO:0000313" key="4">
    <source>
        <dbReference type="Proteomes" id="UP000664277"/>
    </source>
</evidence>
<dbReference type="GO" id="GO:0006281">
    <property type="term" value="P:DNA repair"/>
    <property type="evidence" value="ECO:0007669"/>
    <property type="project" value="InterPro"/>
</dbReference>
<dbReference type="InterPro" id="IPR052520">
    <property type="entry name" value="ATL_DNA_repair"/>
</dbReference>